<comment type="caution">
    <text evidence="1">The sequence shown here is derived from an EMBL/GenBank/DDBJ whole genome shotgun (WGS) entry which is preliminary data.</text>
</comment>
<reference evidence="1 2" key="1">
    <citation type="submission" date="2023-12" db="EMBL/GenBank/DDBJ databases">
        <title>Novel species of the genus Arcicella isolated from rivers.</title>
        <authorList>
            <person name="Lu H."/>
        </authorList>
    </citation>
    <scope>NUCLEOTIDE SEQUENCE [LARGE SCALE GENOMIC DNA]</scope>
    <source>
        <strain evidence="1 2">LMG 21963</strain>
    </source>
</reference>
<evidence type="ECO:0008006" key="3">
    <source>
        <dbReference type="Google" id="ProtNLM"/>
    </source>
</evidence>
<protein>
    <recommendedName>
        <fullName evidence="3">Transposase/invertase (TIGR01784 family)</fullName>
    </recommendedName>
</protein>
<organism evidence="1 2">
    <name type="scientific">Arcicella aquatica</name>
    <dbReference type="NCBI Taxonomy" id="217141"/>
    <lineage>
        <taxon>Bacteria</taxon>
        <taxon>Pseudomonadati</taxon>
        <taxon>Bacteroidota</taxon>
        <taxon>Cytophagia</taxon>
        <taxon>Cytophagales</taxon>
        <taxon>Flectobacillaceae</taxon>
        <taxon>Arcicella</taxon>
    </lineage>
</organism>
<evidence type="ECO:0000313" key="1">
    <source>
        <dbReference type="EMBL" id="MEA5257256.1"/>
    </source>
</evidence>
<sequence length="218" mass="25741">MEKKSTKQEGNQYDKIVKENIDSIIPALMNNILGFKVNEAIVIKEKLQQTKEKEADALRIIKNPNGEEFILHLEFQVDDYPKMIYRMIDYWVLLKSKYQLPILQYLIFIGSGQPKMKKDLSEDGNYFHFELINITEFDYTLFLTSNNPEEILLAVLSDFGKDKAEDALYQIVHRLEVIVNDQRTFQKYLRQLRVLSKLRKLDGNGQPYKIRRYDTEHG</sequence>
<dbReference type="Proteomes" id="UP001304671">
    <property type="component" value="Unassembled WGS sequence"/>
</dbReference>
<keyword evidence="2" id="KW-1185">Reference proteome</keyword>
<dbReference type="EMBL" id="JAYFUL010000006">
    <property type="protein sequence ID" value="MEA5257256.1"/>
    <property type="molecule type" value="Genomic_DNA"/>
</dbReference>
<evidence type="ECO:0000313" key="2">
    <source>
        <dbReference type="Proteomes" id="UP001304671"/>
    </source>
</evidence>
<accession>A0ABU5QLE0</accession>
<dbReference type="RefSeq" id="WP_323247519.1">
    <property type="nucleotide sequence ID" value="NZ_JAYFUL010000006.1"/>
</dbReference>
<proteinExistence type="predicted"/>
<gene>
    <name evidence="1" type="ORF">VB264_05615</name>
</gene>
<name>A0ABU5QLE0_9BACT</name>